<feature type="domain" description="GtrA/DPMS transmembrane" evidence="7">
    <location>
        <begin position="21"/>
        <end position="137"/>
    </location>
</feature>
<accession>A0A9D2GWY7</accession>
<evidence type="ECO:0000256" key="2">
    <source>
        <dbReference type="ARBA" id="ARBA00009399"/>
    </source>
</evidence>
<keyword evidence="4 6" id="KW-1133">Transmembrane helix</keyword>
<keyword evidence="3 6" id="KW-0812">Transmembrane</keyword>
<dbReference type="EMBL" id="DXAQ01000148">
    <property type="protein sequence ID" value="HIZ90265.1"/>
    <property type="molecule type" value="Genomic_DNA"/>
</dbReference>
<dbReference type="InterPro" id="IPR051401">
    <property type="entry name" value="GtrA_CellWall_Glycosyl"/>
</dbReference>
<gene>
    <name evidence="8" type="ORF">H9804_09995</name>
</gene>
<evidence type="ECO:0000256" key="1">
    <source>
        <dbReference type="ARBA" id="ARBA00004141"/>
    </source>
</evidence>
<dbReference type="PANTHER" id="PTHR38459:SF5">
    <property type="entry name" value="CELL WALL TEICHOIC ACID GLYCOSYLATION PROTEIN GTCA"/>
    <property type="match status" value="1"/>
</dbReference>
<dbReference type="GO" id="GO:0005886">
    <property type="term" value="C:plasma membrane"/>
    <property type="evidence" value="ECO:0007669"/>
    <property type="project" value="TreeGrafter"/>
</dbReference>
<evidence type="ECO:0000256" key="6">
    <source>
        <dbReference type="SAM" id="Phobius"/>
    </source>
</evidence>
<dbReference type="GO" id="GO:0000271">
    <property type="term" value="P:polysaccharide biosynthetic process"/>
    <property type="evidence" value="ECO:0007669"/>
    <property type="project" value="InterPro"/>
</dbReference>
<feature type="transmembrane region" description="Helical" evidence="6">
    <location>
        <begin position="48"/>
        <end position="68"/>
    </location>
</feature>
<comment type="similarity">
    <text evidence="2">Belongs to the GtrA family.</text>
</comment>
<protein>
    <submittedName>
        <fullName evidence="8">GtrA family protein</fullName>
    </submittedName>
</protein>
<comment type="subcellular location">
    <subcellularLocation>
        <location evidence="1">Membrane</location>
        <topology evidence="1">Multi-pass membrane protein</topology>
    </subcellularLocation>
</comment>
<sequence length="145" mass="17022">MITKIYYKTKEYIIKKRIIIYGICGIGTTIINIVLYQLLLYFNVDYKIANLYAVVVTKLLSYITNKIFVFQSKTSSIIELVKEFGRFIITKGFTTLIDYFGVIILVELIHTSEVYAKYIILFFIIILNFIMGDKFIFKHKKGVRE</sequence>
<organism evidence="8 9">
    <name type="scientific">Candidatus Mucispirillum faecigallinarum</name>
    <dbReference type="NCBI Taxonomy" id="2838699"/>
    <lineage>
        <taxon>Bacteria</taxon>
        <taxon>Pseudomonadati</taxon>
        <taxon>Deferribacterota</taxon>
        <taxon>Deferribacteres</taxon>
        <taxon>Deferribacterales</taxon>
        <taxon>Mucispirillaceae</taxon>
        <taxon>Mucispirillum</taxon>
    </lineage>
</organism>
<keyword evidence="5 6" id="KW-0472">Membrane</keyword>
<comment type="caution">
    <text evidence="8">The sequence shown here is derived from an EMBL/GenBank/DDBJ whole genome shotgun (WGS) entry which is preliminary data.</text>
</comment>
<evidence type="ECO:0000313" key="8">
    <source>
        <dbReference type="EMBL" id="HIZ90265.1"/>
    </source>
</evidence>
<dbReference type="InterPro" id="IPR007267">
    <property type="entry name" value="GtrA_DPMS_TM"/>
</dbReference>
<proteinExistence type="inferred from homology"/>
<evidence type="ECO:0000313" key="9">
    <source>
        <dbReference type="Proteomes" id="UP000824176"/>
    </source>
</evidence>
<dbReference type="PANTHER" id="PTHR38459">
    <property type="entry name" value="PROPHAGE BACTOPRENOL-LINKED GLUCOSE TRANSLOCASE HOMOLOG"/>
    <property type="match status" value="1"/>
</dbReference>
<feature type="transmembrane region" description="Helical" evidence="6">
    <location>
        <begin position="115"/>
        <end position="137"/>
    </location>
</feature>
<evidence type="ECO:0000256" key="3">
    <source>
        <dbReference type="ARBA" id="ARBA00022692"/>
    </source>
</evidence>
<evidence type="ECO:0000256" key="5">
    <source>
        <dbReference type="ARBA" id="ARBA00023136"/>
    </source>
</evidence>
<feature type="transmembrane region" description="Helical" evidence="6">
    <location>
        <begin position="20"/>
        <end position="42"/>
    </location>
</feature>
<evidence type="ECO:0000259" key="7">
    <source>
        <dbReference type="Pfam" id="PF04138"/>
    </source>
</evidence>
<feature type="transmembrane region" description="Helical" evidence="6">
    <location>
        <begin position="88"/>
        <end position="109"/>
    </location>
</feature>
<reference evidence="8" key="1">
    <citation type="journal article" date="2021" name="PeerJ">
        <title>Extensive microbial diversity within the chicken gut microbiome revealed by metagenomics and culture.</title>
        <authorList>
            <person name="Gilroy R."/>
            <person name="Ravi A."/>
            <person name="Getino M."/>
            <person name="Pursley I."/>
            <person name="Horton D.L."/>
            <person name="Alikhan N.F."/>
            <person name="Baker D."/>
            <person name="Gharbi K."/>
            <person name="Hall N."/>
            <person name="Watson M."/>
            <person name="Adriaenssens E.M."/>
            <person name="Foster-Nyarko E."/>
            <person name="Jarju S."/>
            <person name="Secka A."/>
            <person name="Antonio M."/>
            <person name="Oren A."/>
            <person name="Chaudhuri R.R."/>
            <person name="La Ragione R."/>
            <person name="Hildebrand F."/>
            <person name="Pallen M.J."/>
        </authorList>
    </citation>
    <scope>NUCLEOTIDE SEQUENCE</scope>
    <source>
        <strain evidence="8">ChiW4-1371</strain>
    </source>
</reference>
<dbReference type="Pfam" id="PF04138">
    <property type="entry name" value="GtrA_DPMS_TM"/>
    <property type="match status" value="1"/>
</dbReference>
<reference evidence="8" key="2">
    <citation type="submission" date="2021-04" db="EMBL/GenBank/DDBJ databases">
        <authorList>
            <person name="Gilroy R."/>
        </authorList>
    </citation>
    <scope>NUCLEOTIDE SEQUENCE</scope>
    <source>
        <strain evidence="8">ChiW4-1371</strain>
    </source>
</reference>
<name>A0A9D2GWY7_9BACT</name>
<evidence type="ECO:0000256" key="4">
    <source>
        <dbReference type="ARBA" id="ARBA00022989"/>
    </source>
</evidence>
<dbReference type="AlphaFoldDB" id="A0A9D2GWY7"/>
<dbReference type="Proteomes" id="UP000824176">
    <property type="component" value="Unassembled WGS sequence"/>
</dbReference>